<dbReference type="EC" id="3.1.-.-" evidence="6"/>
<dbReference type="Gene3D" id="3.40.50.1010">
    <property type="entry name" value="5'-nuclease"/>
    <property type="match status" value="1"/>
</dbReference>
<dbReference type="InterPro" id="IPR022907">
    <property type="entry name" value="VapC_family"/>
</dbReference>
<feature type="domain" description="PIN" evidence="7">
    <location>
        <begin position="2"/>
        <end position="115"/>
    </location>
</feature>
<dbReference type="RefSeq" id="WP_141981167.1">
    <property type="nucleotide sequence ID" value="NZ_VFPP01000001.1"/>
</dbReference>
<organism evidence="8 9">
    <name type="scientific">Saccharothrix saharensis</name>
    <dbReference type="NCBI Taxonomy" id="571190"/>
    <lineage>
        <taxon>Bacteria</taxon>
        <taxon>Bacillati</taxon>
        <taxon>Actinomycetota</taxon>
        <taxon>Actinomycetes</taxon>
        <taxon>Pseudonocardiales</taxon>
        <taxon>Pseudonocardiaceae</taxon>
        <taxon>Saccharothrix</taxon>
    </lineage>
</organism>
<dbReference type="EMBL" id="VFPP01000001">
    <property type="protein sequence ID" value="TQM83415.1"/>
    <property type="molecule type" value="Genomic_DNA"/>
</dbReference>
<dbReference type="SUPFAM" id="SSF88723">
    <property type="entry name" value="PIN domain-like"/>
    <property type="match status" value="1"/>
</dbReference>
<dbReference type="OrthoDB" id="4750219at2"/>
<dbReference type="Proteomes" id="UP000316628">
    <property type="component" value="Unassembled WGS sequence"/>
</dbReference>
<reference evidence="8 9" key="1">
    <citation type="submission" date="2019-06" db="EMBL/GenBank/DDBJ databases">
        <title>Sequencing the genomes of 1000 actinobacteria strains.</title>
        <authorList>
            <person name="Klenk H.-P."/>
        </authorList>
    </citation>
    <scope>NUCLEOTIDE SEQUENCE [LARGE SCALE GENOMIC DNA]</scope>
    <source>
        <strain evidence="8 9">DSM 45456</strain>
    </source>
</reference>
<feature type="binding site" evidence="6">
    <location>
        <position position="89"/>
    </location>
    <ligand>
        <name>Mg(2+)</name>
        <dbReference type="ChEBI" id="CHEBI:18420"/>
    </ligand>
</feature>
<evidence type="ECO:0000259" key="7">
    <source>
        <dbReference type="Pfam" id="PF01850"/>
    </source>
</evidence>
<dbReference type="GO" id="GO:0000287">
    <property type="term" value="F:magnesium ion binding"/>
    <property type="evidence" value="ECO:0007669"/>
    <property type="project" value="UniProtKB-UniRule"/>
</dbReference>
<dbReference type="CDD" id="cd09874">
    <property type="entry name" value="PIN_MT3492-like"/>
    <property type="match status" value="1"/>
</dbReference>
<evidence type="ECO:0000256" key="3">
    <source>
        <dbReference type="ARBA" id="ARBA00022723"/>
    </source>
</evidence>
<name>A0A543JKQ3_9PSEU</name>
<feature type="binding site" evidence="6">
    <location>
        <position position="5"/>
    </location>
    <ligand>
        <name>Mg(2+)</name>
        <dbReference type="ChEBI" id="CHEBI:18420"/>
    </ligand>
</feature>
<dbReference type="InterPro" id="IPR029060">
    <property type="entry name" value="PIN-like_dom_sf"/>
</dbReference>
<dbReference type="AlphaFoldDB" id="A0A543JKQ3"/>
<sequence>MIYFDSSALVKLVRAEAESAALHDWLGSSTAPVASSALARTEVLRAVRRDSTRLADKARRVLSGVDMIPMTFDLLGEAGTLSAELRSLDAIHLASALRLRVDLDAFVAYDKRLLTAADEMGLPIASPGTSEATA</sequence>
<comment type="cofactor">
    <cofactor evidence="6">
        <name>Mg(2+)</name>
        <dbReference type="ChEBI" id="CHEBI:18420"/>
    </cofactor>
</comment>
<evidence type="ECO:0000256" key="2">
    <source>
        <dbReference type="ARBA" id="ARBA00022722"/>
    </source>
</evidence>
<evidence type="ECO:0000313" key="9">
    <source>
        <dbReference type="Proteomes" id="UP000316628"/>
    </source>
</evidence>
<evidence type="ECO:0000256" key="5">
    <source>
        <dbReference type="ARBA" id="ARBA00022842"/>
    </source>
</evidence>
<dbReference type="GO" id="GO:0090729">
    <property type="term" value="F:toxin activity"/>
    <property type="evidence" value="ECO:0007669"/>
    <property type="project" value="UniProtKB-KW"/>
</dbReference>
<keyword evidence="2 6" id="KW-0540">Nuclease</keyword>
<dbReference type="GO" id="GO:0004540">
    <property type="term" value="F:RNA nuclease activity"/>
    <property type="evidence" value="ECO:0007669"/>
    <property type="project" value="InterPro"/>
</dbReference>
<accession>A0A543JKQ3</accession>
<dbReference type="Pfam" id="PF01850">
    <property type="entry name" value="PIN"/>
    <property type="match status" value="1"/>
</dbReference>
<comment type="similarity">
    <text evidence="6">Belongs to the PINc/VapC protein family.</text>
</comment>
<evidence type="ECO:0000256" key="4">
    <source>
        <dbReference type="ARBA" id="ARBA00022801"/>
    </source>
</evidence>
<comment type="function">
    <text evidence="6">Toxic component of a toxin-antitoxin (TA) system. An RNase.</text>
</comment>
<keyword evidence="5 6" id="KW-0460">Magnesium</keyword>
<evidence type="ECO:0000256" key="1">
    <source>
        <dbReference type="ARBA" id="ARBA00022649"/>
    </source>
</evidence>
<protein>
    <recommendedName>
        <fullName evidence="6">Ribonuclease VapC</fullName>
        <shortName evidence="6">RNase VapC</shortName>
        <ecNumber evidence="6">3.1.-.-</ecNumber>
    </recommendedName>
    <alternativeName>
        <fullName evidence="6">Toxin VapC</fullName>
    </alternativeName>
</protein>
<evidence type="ECO:0000256" key="6">
    <source>
        <dbReference type="HAMAP-Rule" id="MF_00265"/>
    </source>
</evidence>
<comment type="caution">
    <text evidence="8">The sequence shown here is derived from an EMBL/GenBank/DDBJ whole genome shotgun (WGS) entry which is preliminary data.</text>
</comment>
<dbReference type="HAMAP" id="MF_00265">
    <property type="entry name" value="VapC_Nob1"/>
    <property type="match status" value="1"/>
</dbReference>
<keyword evidence="4 6" id="KW-0378">Hydrolase</keyword>
<keyword evidence="6" id="KW-0800">Toxin</keyword>
<gene>
    <name evidence="6" type="primary">vapC</name>
    <name evidence="8" type="ORF">FHX81_5838</name>
</gene>
<dbReference type="InterPro" id="IPR002716">
    <property type="entry name" value="PIN_dom"/>
</dbReference>
<dbReference type="GO" id="GO:0016787">
    <property type="term" value="F:hydrolase activity"/>
    <property type="evidence" value="ECO:0007669"/>
    <property type="project" value="UniProtKB-KW"/>
</dbReference>
<keyword evidence="1 6" id="KW-1277">Toxin-antitoxin system</keyword>
<proteinExistence type="inferred from homology"/>
<keyword evidence="3 6" id="KW-0479">Metal-binding</keyword>
<evidence type="ECO:0000313" key="8">
    <source>
        <dbReference type="EMBL" id="TQM83415.1"/>
    </source>
</evidence>
<keyword evidence="9" id="KW-1185">Reference proteome</keyword>